<evidence type="ECO:0000256" key="1">
    <source>
        <dbReference type="SAM" id="MobiDB-lite"/>
    </source>
</evidence>
<dbReference type="Proteomes" id="UP001139104">
    <property type="component" value="Unassembled WGS sequence"/>
</dbReference>
<feature type="compositionally biased region" description="Polar residues" evidence="1">
    <location>
        <begin position="57"/>
        <end position="68"/>
    </location>
</feature>
<sequence length="87" mass="8686">MSFVAILASAPSSFSIRLHAAILRRFVRSLAAIALIGAGLACARPSSCGERPHAAPTQLSRTDGSGANASLKPGGSISAPVAWSGGL</sequence>
<reference evidence="2" key="1">
    <citation type="journal article" date="2022" name="ISME J.">
        <title>Identification of active gaseous-alkane degraders at natural gas seeps.</title>
        <authorList>
            <person name="Farhan Ul Haque M."/>
            <person name="Hernandez M."/>
            <person name="Crombie A.T."/>
            <person name="Murrell J.C."/>
        </authorList>
    </citation>
    <scope>NUCLEOTIDE SEQUENCE</scope>
    <source>
        <strain evidence="2">PC2</strain>
    </source>
</reference>
<comment type="caution">
    <text evidence="2">The sequence shown here is derived from an EMBL/GenBank/DDBJ whole genome shotgun (WGS) entry which is preliminary data.</text>
</comment>
<organism evidence="2 3">
    <name type="scientific">Candidatus Rhodoblastus alkanivorans</name>
    <dbReference type="NCBI Taxonomy" id="2954117"/>
    <lineage>
        <taxon>Bacteria</taxon>
        <taxon>Pseudomonadati</taxon>
        <taxon>Pseudomonadota</taxon>
        <taxon>Alphaproteobacteria</taxon>
        <taxon>Hyphomicrobiales</taxon>
        <taxon>Rhodoblastaceae</taxon>
        <taxon>Rhodoblastus</taxon>
    </lineage>
</organism>
<proteinExistence type="predicted"/>
<protein>
    <submittedName>
        <fullName evidence="2">Uncharacterized protein</fullName>
    </submittedName>
</protein>
<accession>A0ABS9ZAI9</accession>
<gene>
    <name evidence="2" type="ORF">K2U94_17300</name>
</gene>
<dbReference type="EMBL" id="JAIVFP010000001">
    <property type="protein sequence ID" value="MCI4684500.1"/>
    <property type="molecule type" value="Genomic_DNA"/>
</dbReference>
<evidence type="ECO:0000313" key="3">
    <source>
        <dbReference type="Proteomes" id="UP001139104"/>
    </source>
</evidence>
<evidence type="ECO:0000313" key="2">
    <source>
        <dbReference type="EMBL" id="MCI4684500.1"/>
    </source>
</evidence>
<keyword evidence="3" id="KW-1185">Reference proteome</keyword>
<feature type="region of interest" description="Disordered" evidence="1">
    <location>
        <begin position="51"/>
        <end position="87"/>
    </location>
</feature>
<dbReference type="RefSeq" id="WP_243068393.1">
    <property type="nucleotide sequence ID" value="NZ_JAIVFP010000001.1"/>
</dbReference>
<name>A0ABS9ZAI9_9HYPH</name>